<name>A0A8H9J3D9_9PSEU</name>
<evidence type="ECO:0000256" key="1">
    <source>
        <dbReference type="SAM" id="MobiDB-lite"/>
    </source>
</evidence>
<organism evidence="2 3">
    <name type="scientific">Amycolatopsis bartoniae</name>
    <dbReference type="NCBI Taxonomy" id="941986"/>
    <lineage>
        <taxon>Bacteria</taxon>
        <taxon>Bacillati</taxon>
        <taxon>Actinomycetota</taxon>
        <taxon>Actinomycetes</taxon>
        <taxon>Pseudonocardiales</taxon>
        <taxon>Pseudonocardiaceae</taxon>
        <taxon>Amycolatopsis</taxon>
    </lineage>
</organism>
<keyword evidence="3" id="KW-1185">Reference proteome</keyword>
<reference evidence="2" key="1">
    <citation type="journal article" date="2014" name="Int. J. Syst. Evol. Microbiol.">
        <title>Complete genome sequence of Corynebacterium casei LMG S-19264T (=DSM 44701T), isolated from a smear-ripened cheese.</title>
        <authorList>
            <consortium name="US DOE Joint Genome Institute (JGI-PGF)"/>
            <person name="Walter F."/>
            <person name="Albersmeier A."/>
            <person name="Kalinowski J."/>
            <person name="Ruckert C."/>
        </authorList>
    </citation>
    <scope>NUCLEOTIDE SEQUENCE</scope>
    <source>
        <strain evidence="2">CGMCC 4.7679</strain>
    </source>
</reference>
<proteinExistence type="predicted"/>
<feature type="region of interest" description="Disordered" evidence="1">
    <location>
        <begin position="17"/>
        <end position="55"/>
    </location>
</feature>
<dbReference type="Proteomes" id="UP000658656">
    <property type="component" value="Unassembled WGS sequence"/>
</dbReference>
<accession>A0A8H9J3D9</accession>
<gene>
    <name evidence="2" type="ORF">GCM10017566_65050</name>
</gene>
<comment type="caution">
    <text evidence="2">The sequence shown here is derived from an EMBL/GenBank/DDBJ whole genome shotgun (WGS) entry which is preliminary data.</text>
</comment>
<evidence type="ECO:0000313" key="2">
    <source>
        <dbReference type="EMBL" id="GHF81950.1"/>
    </source>
</evidence>
<sequence>MAADYLWVTGERVLRGHDRRGVTGSEGAADTGSRARRDVTDMTRQGQTGRGRPRG</sequence>
<dbReference type="AlphaFoldDB" id="A0A8H9J3D9"/>
<protein>
    <submittedName>
        <fullName evidence="2">Uncharacterized protein</fullName>
    </submittedName>
</protein>
<reference evidence="2" key="2">
    <citation type="submission" date="2020-09" db="EMBL/GenBank/DDBJ databases">
        <authorList>
            <person name="Sun Q."/>
            <person name="Zhou Y."/>
        </authorList>
    </citation>
    <scope>NUCLEOTIDE SEQUENCE</scope>
    <source>
        <strain evidence="2">CGMCC 4.7679</strain>
    </source>
</reference>
<evidence type="ECO:0000313" key="3">
    <source>
        <dbReference type="Proteomes" id="UP000658656"/>
    </source>
</evidence>
<dbReference type="EMBL" id="BNAV01000015">
    <property type="protein sequence ID" value="GHF81950.1"/>
    <property type="molecule type" value="Genomic_DNA"/>
</dbReference>